<keyword evidence="3 7" id="KW-0812">Transmembrane</keyword>
<evidence type="ECO:0000259" key="9">
    <source>
        <dbReference type="SMART" id="SM01190"/>
    </source>
</evidence>
<organism evidence="10 11">
    <name type="scientific">Euplotes crassus</name>
    <dbReference type="NCBI Taxonomy" id="5936"/>
    <lineage>
        <taxon>Eukaryota</taxon>
        <taxon>Sar</taxon>
        <taxon>Alveolata</taxon>
        <taxon>Ciliophora</taxon>
        <taxon>Intramacronucleata</taxon>
        <taxon>Spirotrichea</taxon>
        <taxon>Hypotrichia</taxon>
        <taxon>Euplotida</taxon>
        <taxon>Euplotidae</taxon>
        <taxon>Moneuplotes</taxon>
    </lineage>
</organism>
<evidence type="ECO:0000313" key="10">
    <source>
        <dbReference type="EMBL" id="CAI2380641.1"/>
    </source>
</evidence>
<evidence type="ECO:0000256" key="5">
    <source>
        <dbReference type="ARBA" id="ARBA00022989"/>
    </source>
</evidence>
<name>A0AAD1XXY9_EUPCR</name>
<gene>
    <name evidence="10" type="ORF">ECRASSUSDP1_LOCUS22078</name>
</gene>
<keyword evidence="6 7" id="KW-0472">Membrane</keyword>
<reference evidence="10" key="1">
    <citation type="submission" date="2023-07" db="EMBL/GenBank/DDBJ databases">
        <authorList>
            <consortium name="AG Swart"/>
            <person name="Singh M."/>
            <person name="Singh A."/>
            <person name="Seah K."/>
            <person name="Emmerich C."/>
        </authorList>
    </citation>
    <scope>NUCLEOTIDE SEQUENCE</scope>
    <source>
        <strain evidence="10">DP1</strain>
    </source>
</reference>
<evidence type="ECO:0000256" key="7">
    <source>
        <dbReference type="SAM" id="Phobius"/>
    </source>
</evidence>
<keyword evidence="5 7" id="KW-1133">Transmembrane helix</keyword>
<dbReference type="Proteomes" id="UP001295684">
    <property type="component" value="Unassembled WGS sequence"/>
</dbReference>
<dbReference type="InterPro" id="IPR009038">
    <property type="entry name" value="GOLD_dom"/>
</dbReference>
<evidence type="ECO:0000256" key="2">
    <source>
        <dbReference type="ARBA" id="ARBA00007104"/>
    </source>
</evidence>
<keyword evidence="11" id="KW-1185">Reference proteome</keyword>
<dbReference type="AlphaFoldDB" id="A0AAD1XXY9"/>
<evidence type="ECO:0000313" key="11">
    <source>
        <dbReference type="Proteomes" id="UP001295684"/>
    </source>
</evidence>
<comment type="caution">
    <text evidence="10">The sequence shown here is derived from an EMBL/GenBank/DDBJ whole genome shotgun (WGS) entry which is preliminary data.</text>
</comment>
<proteinExistence type="inferred from homology"/>
<protein>
    <recommendedName>
        <fullName evidence="9">GOLD domain-containing protein</fullName>
    </recommendedName>
</protein>
<feature type="domain" description="GOLD" evidence="9">
    <location>
        <begin position="27"/>
        <end position="199"/>
    </location>
</feature>
<keyword evidence="4 8" id="KW-0732">Signal</keyword>
<dbReference type="EMBL" id="CAMPGE010022610">
    <property type="protein sequence ID" value="CAI2380641.1"/>
    <property type="molecule type" value="Genomic_DNA"/>
</dbReference>
<comment type="subcellular location">
    <subcellularLocation>
        <location evidence="1">Membrane</location>
        <topology evidence="1">Single-pass type I membrane protein</topology>
    </subcellularLocation>
</comment>
<evidence type="ECO:0000256" key="8">
    <source>
        <dbReference type="SAM" id="SignalP"/>
    </source>
</evidence>
<evidence type="ECO:0000256" key="3">
    <source>
        <dbReference type="ARBA" id="ARBA00022692"/>
    </source>
</evidence>
<dbReference type="PANTHER" id="PTHR22811">
    <property type="entry name" value="TRANSMEMBRANE EMP24 DOMAIN-CONTAINING PROTEIN"/>
    <property type="match status" value="1"/>
</dbReference>
<sequence length="204" mass="23747">MSQIFLPKYAIIFLLAIVRVTVAERSDFFFTLNPSQNICFEEILVQDIGVHINVICQSRMCSLRIYDPVGKQLYYKERDPEFDFSFTTAVDGPYKVCLINYQNQYTKTEINIRSGVDAKNYDNLVTQKKLKPIELQAQKLEDFAKELKRIMKHFLRAERILQRTLRDHSSSIAPAGFVCIGIMVVSTLLSLFILRTYFNKKKKI</sequence>
<dbReference type="GO" id="GO:0016020">
    <property type="term" value="C:membrane"/>
    <property type="evidence" value="ECO:0007669"/>
    <property type="project" value="UniProtKB-SubCell"/>
</dbReference>
<dbReference type="SMART" id="SM01190">
    <property type="entry name" value="EMP24_GP25L"/>
    <property type="match status" value="1"/>
</dbReference>
<feature type="signal peptide" evidence="8">
    <location>
        <begin position="1"/>
        <end position="23"/>
    </location>
</feature>
<comment type="similarity">
    <text evidence="2">Belongs to the EMP24/GP25L family.</text>
</comment>
<accession>A0AAD1XXY9</accession>
<evidence type="ECO:0000256" key="4">
    <source>
        <dbReference type="ARBA" id="ARBA00022729"/>
    </source>
</evidence>
<dbReference type="Pfam" id="PF01105">
    <property type="entry name" value="EMP24_GP25L"/>
    <property type="match status" value="1"/>
</dbReference>
<feature type="transmembrane region" description="Helical" evidence="7">
    <location>
        <begin position="172"/>
        <end position="194"/>
    </location>
</feature>
<evidence type="ECO:0000256" key="1">
    <source>
        <dbReference type="ARBA" id="ARBA00004479"/>
    </source>
</evidence>
<dbReference type="InterPro" id="IPR015720">
    <property type="entry name" value="Emp24-like"/>
</dbReference>
<feature type="chain" id="PRO_5042001802" description="GOLD domain-containing protein" evidence="8">
    <location>
        <begin position="24"/>
        <end position="204"/>
    </location>
</feature>
<evidence type="ECO:0000256" key="6">
    <source>
        <dbReference type="ARBA" id="ARBA00023136"/>
    </source>
</evidence>